<dbReference type="SUPFAM" id="SSF57850">
    <property type="entry name" value="RING/U-box"/>
    <property type="match status" value="1"/>
</dbReference>
<keyword evidence="3" id="KW-0862">Zinc</keyword>
<dbReference type="Pfam" id="PF00917">
    <property type="entry name" value="MATH"/>
    <property type="match status" value="1"/>
</dbReference>
<sequence>MDFKKAKDENGLVGLNSADPKIFVLDLDPDLLCRECRRVPRRPFNTQCCGRAFCQECITRKRLNDPACPHCNQPWTQEVIVAPYVSQKLCRKECRCVRSPYFDTETNTEGKSGCMKTILFGQEGSTYMKHVMEECEFMKIDCPDCKQSFTKVEFAFHKPDSDPCPNKPKKCYMCDVNVPISEFAAHERLVVHQENIKKKMASLVMDVCELRESQKTMEKDYCEKIANVRKDCDQKIAEVHAAHEARFVEMIVPKWSEVKQGVELISEATATEAWGFKWWLKVKKGPTYIELYLCRGDEKGTVPVDVDYQLLCRDLKSDDGVCASVVYRTSFGKEKAWGLSKYITLDELEKDGAYSKIGDTIAFGCIMWPQRNLKWGHKVRKPPSNVVVAAARA</sequence>
<dbReference type="SUPFAM" id="SSF49599">
    <property type="entry name" value="TRAF domain-like"/>
    <property type="match status" value="1"/>
</dbReference>
<feature type="domain" description="RING-type" evidence="4">
    <location>
        <begin position="33"/>
        <end position="72"/>
    </location>
</feature>
<evidence type="ECO:0000256" key="1">
    <source>
        <dbReference type="ARBA" id="ARBA00004496"/>
    </source>
</evidence>
<dbReference type="EMBL" id="MK072408">
    <property type="protein sequence ID" value="AYV84454.1"/>
    <property type="molecule type" value="Genomic_DNA"/>
</dbReference>
<keyword evidence="3" id="KW-0863">Zinc-finger</keyword>
<dbReference type="Gene3D" id="3.30.40.10">
    <property type="entry name" value="Zinc/RING finger domain, C3HC4 (zinc finger)"/>
    <property type="match status" value="2"/>
</dbReference>
<reference evidence="5" key="1">
    <citation type="submission" date="2018-10" db="EMBL/GenBank/DDBJ databases">
        <title>Hidden diversity of soil giant viruses.</title>
        <authorList>
            <person name="Schulz F."/>
            <person name="Alteio L."/>
            <person name="Goudeau D."/>
            <person name="Ryan E.M."/>
            <person name="Malmstrom R.R."/>
            <person name="Blanchard J."/>
            <person name="Woyke T."/>
        </authorList>
    </citation>
    <scope>NUCLEOTIDE SEQUENCE</scope>
    <source>
        <strain evidence="5">HYV1</strain>
    </source>
</reference>
<name>A0A3G5ACX1_9VIRU</name>
<keyword evidence="2" id="KW-0963">Cytoplasm</keyword>
<evidence type="ECO:0000259" key="4">
    <source>
        <dbReference type="PROSITE" id="PS50089"/>
    </source>
</evidence>
<dbReference type="InterPro" id="IPR002083">
    <property type="entry name" value="MATH/TRAF_dom"/>
</dbReference>
<dbReference type="PROSITE" id="PS50089">
    <property type="entry name" value="ZF_RING_2"/>
    <property type="match status" value="1"/>
</dbReference>
<evidence type="ECO:0000256" key="3">
    <source>
        <dbReference type="PROSITE-ProRule" id="PRU00175"/>
    </source>
</evidence>
<protein>
    <recommendedName>
        <fullName evidence="4">RING-type domain-containing protein</fullName>
    </recommendedName>
</protein>
<dbReference type="GO" id="GO:0008270">
    <property type="term" value="F:zinc ion binding"/>
    <property type="evidence" value="ECO:0007669"/>
    <property type="project" value="UniProtKB-KW"/>
</dbReference>
<evidence type="ECO:0000313" key="5">
    <source>
        <dbReference type="EMBL" id="AYV84454.1"/>
    </source>
</evidence>
<dbReference type="CDD" id="cd00121">
    <property type="entry name" value="MATH"/>
    <property type="match status" value="1"/>
</dbReference>
<evidence type="ECO:0000256" key="2">
    <source>
        <dbReference type="ARBA" id="ARBA00022490"/>
    </source>
</evidence>
<proteinExistence type="predicted"/>
<dbReference type="InterPro" id="IPR001841">
    <property type="entry name" value="Znf_RING"/>
</dbReference>
<organism evidence="5">
    <name type="scientific">Hyperionvirus sp</name>
    <dbReference type="NCBI Taxonomy" id="2487770"/>
    <lineage>
        <taxon>Viruses</taxon>
        <taxon>Varidnaviria</taxon>
        <taxon>Bamfordvirae</taxon>
        <taxon>Nucleocytoviricota</taxon>
        <taxon>Megaviricetes</taxon>
        <taxon>Imitervirales</taxon>
        <taxon>Mimiviridae</taxon>
        <taxon>Klosneuvirinae</taxon>
    </lineage>
</organism>
<accession>A0A3G5ACX1</accession>
<gene>
    <name evidence="5" type="ORF">Hyperionvirus26_9</name>
</gene>
<dbReference type="Gene3D" id="2.60.210.10">
    <property type="entry name" value="Apoptosis, Tumor Necrosis Factor Receptor Associated Protein 2, Chain A"/>
    <property type="match status" value="1"/>
</dbReference>
<comment type="subcellular location">
    <subcellularLocation>
        <location evidence="1">Cytoplasm</location>
    </subcellularLocation>
</comment>
<keyword evidence="3" id="KW-0479">Metal-binding</keyword>
<dbReference type="InterPro" id="IPR013083">
    <property type="entry name" value="Znf_RING/FYVE/PHD"/>
</dbReference>
<dbReference type="InterPro" id="IPR008974">
    <property type="entry name" value="TRAF-like"/>
</dbReference>